<evidence type="ECO:0000313" key="1">
    <source>
        <dbReference type="EMBL" id="KAK1794118.1"/>
    </source>
</evidence>
<protein>
    <recommendedName>
        <fullName evidence="3">Reverse transcriptase domain-containing protein</fullName>
    </recommendedName>
</protein>
<organism evidence="1 2">
    <name type="scientific">Electrophorus voltai</name>
    <dbReference type="NCBI Taxonomy" id="2609070"/>
    <lineage>
        <taxon>Eukaryota</taxon>
        <taxon>Metazoa</taxon>
        <taxon>Chordata</taxon>
        <taxon>Craniata</taxon>
        <taxon>Vertebrata</taxon>
        <taxon>Euteleostomi</taxon>
        <taxon>Actinopterygii</taxon>
        <taxon>Neopterygii</taxon>
        <taxon>Teleostei</taxon>
        <taxon>Ostariophysi</taxon>
        <taxon>Gymnotiformes</taxon>
        <taxon>Gymnotoidei</taxon>
        <taxon>Gymnotidae</taxon>
        <taxon>Electrophorus</taxon>
    </lineage>
</organism>
<feature type="non-terminal residue" evidence="1">
    <location>
        <position position="1"/>
    </location>
</feature>
<dbReference type="EMBL" id="JAROKS010000017">
    <property type="protein sequence ID" value="KAK1794118.1"/>
    <property type="molecule type" value="Genomic_DNA"/>
</dbReference>
<evidence type="ECO:0000313" key="2">
    <source>
        <dbReference type="Proteomes" id="UP001239994"/>
    </source>
</evidence>
<evidence type="ECO:0008006" key="3">
    <source>
        <dbReference type="Google" id="ProtNLM"/>
    </source>
</evidence>
<reference evidence="1" key="1">
    <citation type="submission" date="2023-03" db="EMBL/GenBank/DDBJ databases">
        <title>Electrophorus voltai genome.</title>
        <authorList>
            <person name="Bian C."/>
        </authorList>
    </citation>
    <scope>NUCLEOTIDE SEQUENCE</scope>
    <source>
        <strain evidence="1">CB-2022</strain>
        <tissue evidence="1">Muscle</tissue>
    </source>
</reference>
<proteinExistence type="predicted"/>
<keyword evidence="2" id="KW-1185">Reference proteome</keyword>
<dbReference type="Proteomes" id="UP001239994">
    <property type="component" value="Unassembled WGS sequence"/>
</dbReference>
<sequence length="166" mass="18528">QFRIQHHRSSASDWKVELTGLEPSLCNWILDFLIGSSTSKTTTLSTGTPQGSVLSPLLFTLLSHDCATMHSSNHIRFADHMTVGLICKDRVSREPHLDPEHQFHYQESPSTSLLQKLRSPSSLPSVELRPLGSLPSITDIYTTCIHKAISIVEDPSHTSLFCHLEK</sequence>
<gene>
    <name evidence="1" type="ORF">P4O66_011013</name>
</gene>
<comment type="caution">
    <text evidence="1">The sequence shown here is derived from an EMBL/GenBank/DDBJ whole genome shotgun (WGS) entry which is preliminary data.</text>
</comment>
<feature type="non-terminal residue" evidence="1">
    <location>
        <position position="166"/>
    </location>
</feature>
<accession>A0AAD9DUX7</accession>
<dbReference type="AlphaFoldDB" id="A0AAD9DUX7"/>
<name>A0AAD9DUX7_9TELE</name>